<comment type="pathway">
    <text evidence="8">Purine metabolism; 7-cyano-7-deazaguanine biosynthesis.</text>
</comment>
<feature type="binding site" evidence="8">
    <location>
        <begin position="38"/>
        <end position="40"/>
    </location>
    <ligand>
        <name>substrate</name>
    </ligand>
</feature>
<keyword evidence="7 8" id="KW-0456">Lyase</keyword>
<organism evidence="10 11">
    <name type="scientific">Xiashengella succiniciproducens</name>
    <dbReference type="NCBI Taxonomy" id="2949635"/>
    <lineage>
        <taxon>Bacteria</taxon>
        <taxon>Pseudomonadati</taxon>
        <taxon>Bacteroidota</taxon>
        <taxon>Bacteroidia</taxon>
        <taxon>Marinilabiliales</taxon>
        <taxon>Marinilabiliaceae</taxon>
        <taxon>Xiashengella</taxon>
    </lineage>
</organism>
<reference evidence="10" key="2">
    <citation type="submission" date="2022-06" db="EMBL/GenBank/DDBJ databases">
        <title>Xiashengella guii gen. nov. sp. nov., a bacterium isolated form anaerobic digestion tank.</title>
        <authorList>
            <person name="Huang H."/>
        </authorList>
    </citation>
    <scope>NUCLEOTIDE SEQUENCE</scope>
    <source>
        <strain evidence="10">Ai-910</strain>
    </source>
</reference>
<dbReference type="InterPro" id="IPR007197">
    <property type="entry name" value="rSAM"/>
</dbReference>
<dbReference type="GO" id="GO:0000287">
    <property type="term" value="F:magnesium ion binding"/>
    <property type="evidence" value="ECO:0007669"/>
    <property type="project" value="UniProtKB-UniRule"/>
</dbReference>
<evidence type="ECO:0000256" key="5">
    <source>
        <dbReference type="ARBA" id="ARBA00023004"/>
    </source>
</evidence>
<evidence type="ECO:0000256" key="7">
    <source>
        <dbReference type="ARBA" id="ARBA00023239"/>
    </source>
</evidence>
<feature type="binding site" evidence="8">
    <location>
        <position position="73"/>
    </location>
    <ligand>
        <name>[4Fe-4S] cluster</name>
        <dbReference type="ChEBI" id="CHEBI:49883"/>
        <note>4Fe-4S-S-AdoMet</note>
    </ligand>
</feature>
<dbReference type="Pfam" id="PF04055">
    <property type="entry name" value="Radical_SAM"/>
    <property type="match status" value="1"/>
</dbReference>
<dbReference type="PROSITE" id="PS51918">
    <property type="entry name" value="RADICAL_SAM"/>
    <property type="match status" value="1"/>
</dbReference>
<dbReference type="RefSeq" id="WP_250725538.1">
    <property type="nucleotide sequence ID" value="NZ_CP098400.1"/>
</dbReference>
<dbReference type="GO" id="GO:0051539">
    <property type="term" value="F:4 iron, 4 sulfur cluster binding"/>
    <property type="evidence" value="ECO:0007669"/>
    <property type="project" value="UniProtKB-UniRule"/>
</dbReference>
<name>A0A9J6ZTG1_9BACT</name>
<dbReference type="SUPFAM" id="SSF102114">
    <property type="entry name" value="Radical SAM enzymes"/>
    <property type="match status" value="1"/>
</dbReference>
<dbReference type="GO" id="GO:0016840">
    <property type="term" value="F:carbon-nitrogen lyase activity"/>
    <property type="evidence" value="ECO:0007669"/>
    <property type="project" value="UniProtKB-UniRule"/>
</dbReference>
<comment type="cofactor">
    <cofactor evidence="8">
        <name>[4Fe-4S] cluster</name>
        <dbReference type="ChEBI" id="CHEBI:49883"/>
    </cofactor>
    <text evidence="8">Binds 1 [4Fe-4S] cluster. The cluster is coordinated with 3 cysteines and an exchangeable S-adenosyl-L-methionine.</text>
</comment>
<sequence>MDKILTLAGEALFPITRDRHGNPLPVPPSTGFSVPGTIQGEGKLAGMPSLFIRLSGCNLRCIWRLEDGSFSRCDTPFASFDTREVVRIEVGELMELLQANLDETKHVVITGGEPMLQKDALIELTRRIKGELGLHISIETNGTIFSRELAGFIDLYSISPKLRNSDPDAEKLSALGLQMSGPFKYHPEKRKNLEVIQSFIDFARNNGKDFQLKFVIGRPEDEHEIKEEFLGKLHSWKPGDILLMPLGSASEELRKSARLTMEMAVRNGWRYSPRIHIDLFGNRQGV</sequence>
<dbReference type="InterPro" id="IPR024924">
    <property type="entry name" value="7-CO-7-deazaguanine_synth-like"/>
</dbReference>
<dbReference type="InterPro" id="IPR013785">
    <property type="entry name" value="Aldolase_TIM"/>
</dbReference>
<evidence type="ECO:0000256" key="2">
    <source>
        <dbReference type="ARBA" id="ARBA00022691"/>
    </source>
</evidence>
<feature type="binding site" evidence="8">
    <location>
        <position position="57"/>
    </location>
    <ligand>
        <name>[4Fe-4S] cluster</name>
        <dbReference type="ChEBI" id="CHEBI:49883"/>
        <note>4Fe-4S-S-AdoMet</note>
    </ligand>
</feature>
<feature type="binding site" evidence="8">
    <location>
        <position position="61"/>
    </location>
    <ligand>
        <name>[4Fe-4S] cluster</name>
        <dbReference type="ChEBI" id="CHEBI:49883"/>
        <note>4Fe-4S-S-AdoMet</note>
    </ligand>
</feature>
<dbReference type="PANTHER" id="PTHR42836:SF1">
    <property type="entry name" value="7-CARBOXY-7-DEAZAGUANINE SYNTHASE"/>
    <property type="match status" value="1"/>
</dbReference>
<feature type="binding site" evidence="8">
    <location>
        <position position="110"/>
    </location>
    <ligand>
        <name>substrate</name>
    </ligand>
</feature>
<dbReference type="HAMAP" id="MF_00917">
    <property type="entry name" value="QueE"/>
    <property type="match status" value="1"/>
</dbReference>
<feature type="binding site" evidence="8">
    <location>
        <position position="112"/>
    </location>
    <ligand>
        <name>S-adenosyl-L-methionine</name>
        <dbReference type="ChEBI" id="CHEBI:59789"/>
    </ligand>
</feature>
<reference evidence="10" key="1">
    <citation type="submission" date="2022-05" db="EMBL/GenBank/DDBJ databases">
        <authorList>
            <person name="Sun X."/>
        </authorList>
    </citation>
    <scope>NUCLEOTIDE SEQUENCE</scope>
    <source>
        <strain evidence="10">Ai-910</strain>
    </source>
</reference>
<keyword evidence="11" id="KW-1185">Reference proteome</keyword>
<keyword evidence="4 8" id="KW-0460">Magnesium</keyword>
<dbReference type="Proteomes" id="UP001056426">
    <property type="component" value="Chromosome"/>
</dbReference>
<feature type="binding site" evidence="8">
    <location>
        <begin position="159"/>
        <end position="161"/>
    </location>
    <ligand>
        <name>S-adenosyl-L-methionine</name>
        <dbReference type="ChEBI" id="CHEBI:59789"/>
    </ligand>
</feature>
<comment type="cofactor">
    <cofactor evidence="8">
        <name>S-adenosyl-L-methionine</name>
        <dbReference type="ChEBI" id="CHEBI:59789"/>
    </cofactor>
    <text evidence="8">Binds 1 S-adenosyl-L-methionine per subunit.</text>
</comment>
<evidence type="ECO:0000256" key="3">
    <source>
        <dbReference type="ARBA" id="ARBA00022723"/>
    </source>
</evidence>
<feature type="binding site" evidence="8">
    <location>
        <position position="75"/>
    </location>
    <ligand>
        <name>Mg(2+)</name>
        <dbReference type="ChEBI" id="CHEBI:18420"/>
    </ligand>
</feature>
<comment type="subunit">
    <text evidence="8">Homodimer.</text>
</comment>
<dbReference type="EMBL" id="CP098400">
    <property type="protein sequence ID" value="URW81005.1"/>
    <property type="molecule type" value="Genomic_DNA"/>
</dbReference>
<dbReference type="GO" id="GO:1904047">
    <property type="term" value="F:S-adenosyl-L-methionine binding"/>
    <property type="evidence" value="ECO:0007669"/>
    <property type="project" value="UniProtKB-UniRule"/>
</dbReference>
<evidence type="ECO:0000256" key="4">
    <source>
        <dbReference type="ARBA" id="ARBA00022842"/>
    </source>
</evidence>
<evidence type="ECO:0000259" key="9">
    <source>
        <dbReference type="PROSITE" id="PS51918"/>
    </source>
</evidence>
<keyword evidence="6 8" id="KW-0411">Iron-sulfur</keyword>
<evidence type="ECO:0000313" key="11">
    <source>
        <dbReference type="Proteomes" id="UP001056426"/>
    </source>
</evidence>
<comment type="function">
    <text evidence="8">Catalyzes the complex heterocyclic radical-mediated conversion of 6-carboxy-5,6,7,8-tetrahydropterin (CPH4) to 7-carboxy-7-deazaguanine (CDG), a step common to the biosynthetic pathways of all 7-deazapurine-containing compounds.</text>
</comment>
<evidence type="ECO:0000256" key="6">
    <source>
        <dbReference type="ARBA" id="ARBA00023014"/>
    </source>
</evidence>
<evidence type="ECO:0000313" key="10">
    <source>
        <dbReference type="EMBL" id="URW81005.1"/>
    </source>
</evidence>
<feature type="domain" description="Radical SAM core" evidence="9">
    <location>
        <begin position="44"/>
        <end position="283"/>
    </location>
</feature>
<dbReference type="CDD" id="cd01335">
    <property type="entry name" value="Radical_SAM"/>
    <property type="match status" value="1"/>
</dbReference>
<dbReference type="EC" id="4.3.99.3" evidence="8"/>
<feature type="binding site" evidence="8">
    <location>
        <position position="53"/>
    </location>
    <ligand>
        <name>substrate</name>
    </ligand>
</feature>
<proteinExistence type="inferred from homology"/>
<keyword evidence="2 8" id="KW-0949">S-adenosyl-L-methionine</keyword>
<comment type="catalytic activity">
    <reaction evidence="8">
        <text>6-carboxy-5,6,7,8-tetrahydropterin + H(+) = 7-carboxy-7-carbaguanine + NH4(+)</text>
        <dbReference type="Rhea" id="RHEA:27974"/>
        <dbReference type="ChEBI" id="CHEBI:15378"/>
        <dbReference type="ChEBI" id="CHEBI:28938"/>
        <dbReference type="ChEBI" id="CHEBI:61032"/>
        <dbReference type="ChEBI" id="CHEBI:61036"/>
        <dbReference type="EC" id="4.3.99.3"/>
    </reaction>
</comment>
<dbReference type="GO" id="GO:0008616">
    <property type="term" value="P:tRNA queuosine(34) biosynthetic process"/>
    <property type="evidence" value="ECO:0007669"/>
    <property type="project" value="UniProtKB-UniRule"/>
</dbReference>
<dbReference type="KEGG" id="alkq:M9189_06525"/>
<evidence type="ECO:0000256" key="1">
    <source>
        <dbReference type="ARBA" id="ARBA00022485"/>
    </source>
</evidence>
<dbReference type="AlphaFoldDB" id="A0A9J6ZTG1"/>
<keyword evidence="1 8" id="KW-0004">4Fe-4S</keyword>
<dbReference type="SFLD" id="SFLDS00029">
    <property type="entry name" value="Radical_SAM"/>
    <property type="match status" value="1"/>
</dbReference>
<keyword evidence="5 8" id="KW-0408">Iron</keyword>
<evidence type="ECO:0000256" key="8">
    <source>
        <dbReference type="HAMAP-Rule" id="MF_00917"/>
    </source>
</evidence>
<comment type="similarity">
    <text evidence="8">Belongs to the radical SAM superfamily. 7-carboxy-7-deazaguanine synthase family.</text>
</comment>
<dbReference type="InterPro" id="IPR058240">
    <property type="entry name" value="rSAM_sf"/>
</dbReference>
<dbReference type="PANTHER" id="PTHR42836">
    <property type="entry name" value="7-CARBOXY-7-DEAZAGUANINE SYNTHASE"/>
    <property type="match status" value="1"/>
</dbReference>
<keyword evidence="3 8" id="KW-0479">Metal-binding</keyword>
<comment type="cofactor">
    <cofactor evidence="8">
        <name>Mg(2+)</name>
        <dbReference type="ChEBI" id="CHEBI:18420"/>
    </cofactor>
</comment>
<accession>A0A9J6ZTG1</accession>
<keyword evidence="8" id="KW-0671">Queuosine biosynthesis</keyword>
<dbReference type="Gene3D" id="3.20.20.70">
    <property type="entry name" value="Aldolase class I"/>
    <property type="match status" value="1"/>
</dbReference>
<protein>
    <recommendedName>
        <fullName evidence="8">7-carboxy-7-deazaguanine synthase</fullName>
        <shortName evidence="8">CDG synthase</shortName>
        <ecNumber evidence="8">4.3.99.3</ecNumber>
    </recommendedName>
    <alternativeName>
        <fullName evidence="8">Queuosine biosynthesis protein QueE</fullName>
    </alternativeName>
</protein>
<comment type="caution">
    <text evidence="8">Lacks conserved residue(s) required for the propagation of feature annotation.</text>
</comment>
<gene>
    <name evidence="8" type="primary">queE</name>
    <name evidence="10" type="ORF">M9189_06525</name>
</gene>